<protein>
    <submittedName>
        <fullName evidence="2">Uncharacterized protein</fullName>
    </submittedName>
</protein>
<feature type="non-terminal residue" evidence="2">
    <location>
        <position position="1"/>
    </location>
</feature>
<evidence type="ECO:0000313" key="1">
    <source>
        <dbReference type="EMBL" id="CEK85652.1"/>
    </source>
</evidence>
<accession>A0A0B7AXW5</accession>
<evidence type="ECO:0000313" key="2">
    <source>
        <dbReference type="EMBL" id="CEK85653.1"/>
    </source>
</evidence>
<gene>
    <name evidence="2" type="primary">ORF149403</name>
    <name evidence="1" type="synonym">ORF149399</name>
</gene>
<proteinExistence type="predicted"/>
<name>A0A0B7AXW5_9EUPU</name>
<dbReference type="AlphaFoldDB" id="A0A0B7AXW5"/>
<dbReference type="EMBL" id="HACG01038788">
    <property type="protein sequence ID" value="CEK85653.1"/>
    <property type="molecule type" value="Transcribed_RNA"/>
</dbReference>
<sequence length="69" mass="7942">HNFYINQMSQFLLPTLQSATEFAVHAEWNSRHNKAQQSVKILLHKAYAGSLVTSYPFSECAYHNTIAWT</sequence>
<reference evidence="2" key="1">
    <citation type="submission" date="2014-12" db="EMBL/GenBank/DDBJ databases">
        <title>Insight into the proteome of Arion vulgaris.</title>
        <authorList>
            <person name="Aradska J."/>
            <person name="Bulat T."/>
            <person name="Smidak R."/>
            <person name="Sarate P."/>
            <person name="Gangsoo J."/>
            <person name="Sialana F."/>
            <person name="Bilban M."/>
            <person name="Lubec G."/>
        </authorList>
    </citation>
    <scope>NUCLEOTIDE SEQUENCE</scope>
    <source>
        <tissue evidence="2">Skin</tissue>
    </source>
</reference>
<organism evidence="2">
    <name type="scientific">Arion vulgaris</name>
    <dbReference type="NCBI Taxonomy" id="1028688"/>
    <lineage>
        <taxon>Eukaryota</taxon>
        <taxon>Metazoa</taxon>
        <taxon>Spiralia</taxon>
        <taxon>Lophotrochozoa</taxon>
        <taxon>Mollusca</taxon>
        <taxon>Gastropoda</taxon>
        <taxon>Heterobranchia</taxon>
        <taxon>Euthyneura</taxon>
        <taxon>Panpulmonata</taxon>
        <taxon>Eupulmonata</taxon>
        <taxon>Stylommatophora</taxon>
        <taxon>Helicina</taxon>
        <taxon>Arionoidea</taxon>
        <taxon>Arionidae</taxon>
        <taxon>Arion</taxon>
    </lineage>
</organism>
<dbReference type="EMBL" id="HACG01038787">
    <property type="protein sequence ID" value="CEK85652.1"/>
    <property type="molecule type" value="Transcribed_RNA"/>
</dbReference>